<feature type="domain" description="GH26" evidence="6">
    <location>
        <begin position="182"/>
        <end position="465"/>
    </location>
</feature>
<sequence length="471" mass="50124">MSLVLAAVTAGSVSVSALWLTAGDAEAASTGRLVSAASGRCLDVVGNAPTTGTRVQIWDCNGQANQTWTFTDAGELRVFNNSLCLDAEGGQTSPGTAAVIWSCTGAANQRWRLNSNGSITGVQSGLCLDVSGAATTAGTLVALWNCNGQANQRWSQTGGNPTTPPTTPGSCAVAPVDPNATAAARRLLCYVYSQYGNHILSGQQESTWVSGPDYEMNIIRNASGKYPAVRGQDMGDAPDFGARGLAWWNAGGIPMVGYHMGSPAQNTDGYNGSLMRANINAALTSGTADNGRLNQRLTAWANQLKVIQNGGGAVLFRPWHEASGTWFWWSMEGAGQYNRLWVYTYNFMRAQGVHNLVYLHPFNGSPSAAWYPGKQYVDIGGADTYAGDHGPLTSMFNAARSVYGGTIPIALHENGRIPDPAQLQSSGARWVLFNTWHTSFISDGSTNPPSFINTVYNSSYVVTRDEVPNLR</sequence>
<dbReference type="PRINTS" id="PR00739">
    <property type="entry name" value="GLHYDRLASE26"/>
</dbReference>
<dbReference type="InterPro" id="IPR000805">
    <property type="entry name" value="Glyco_hydro_26"/>
</dbReference>
<dbReference type="SUPFAM" id="SSF51445">
    <property type="entry name" value="(Trans)glycosidases"/>
    <property type="match status" value="1"/>
</dbReference>
<dbReference type="PROSITE" id="PS51764">
    <property type="entry name" value="GH26"/>
    <property type="match status" value="1"/>
</dbReference>
<dbReference type="Pfam" id="PF00652">
    <property type="entry name" value="Ricin_B_lectin"/>
    <property type="match status" value="1"/>
</dbReference>
<feature type="signal peptide" evidence="5">
    <location>
        <begin position="1"/>
        <end position="27"/>
    </location>
</feature>
<comment type="caution">
    <text evidence="7">The sequence shown here is derived from an EMBL/GenBank/DDBJ whole genome shotgun (WGS) entry which is preliminary data.</text>
</comment>
<evidence type="ECO:0000256" key="1">
    <source>
        <dbReference type="ARBA" id="ARBA00007754"/>
    </source>
</evidence>
<evidence type="ECO:0000313" key="8">
    <source>
        <dbReference type="Proteomes" id="UP001518872"/>
    </source>
</evidence>
<dbReference type="InterPro" id="IPR035992">
    <property type="entry name" value="Ricin_B-like_lectins"/>
</dbReference>
<dbReference type="PANTHER" id="PTHR40079:SF4">
    <property type="entry name" value="GH26 DOMAIN-CONTAINING PROTEIN-RELATED"/>
    <property type="match status" value="1"/>
</dbReference>
<dbReference type="Pfam" id="PF02156">
    <property type="entry name" value="Glyco_hydro_26"/>
    <property type="match status" value="1"/>
</dbReference>
<evidence type="ECO:0000256" key="4">
    <source>
        <dbReference type="PROSITE-ProRule" id="PRU01100"/>
    </source>
</evidence>
<dbReference type="InterPro" id="IPR022790">
    <property type="entry name" value="GH26_dom"/>
</dbReference>
<feature type="chain" id="PRO_5045836023" evidence="5">
    <location>
        <begin position="28"/>
        <end position="471"/>
    </location>
</feature>
<reference evidence="7 8" key="1">
    <citation type="submission" date="2021-02" db="EMBL/GenBank/DDBJ databases">
        <authorList>
            <person name="Ra J.-S."/>
        </authorList>
    </citation>
    <scope>NUCLEOTIDE SEQUENCE [LARGE SCALE GENOMIC DNA]</scope>
    <source>
        <strain evidence="7 8">MMS20-R1-14</strain>
    </source>
</reference>
<dbReference type="Proteomes" id="UP001518872">
    <property type="component" value="Unassembled WGS sequence"/>
</dbReference>
<accession>A0ABS2ITJ9</accession>
<proteinExistence type="inferred from homology"/>
<dbReference type="InterPro" id="IPR017853">
    <property type="entry name" value="GH"/>
</dbReference>
<keyword evidence="3 4" id="KW-0326">Glycosidase</keyword>
<protein>
    <submittedName>
        <fullName evidence="7">Lectin</fullName>
    </submittedName>
</protein>
<gene>
    <name evidence="7" type="ORF">JQX11_13285</name>
</gene>
<dbReference type="PANTHER" id="PTHR40079">
    <property type="entry name" value="MANNAN ENDO-1,4-BETA-MANNOSIDASE E-RELATED"/>
    <property type="match status" value="1"/>
</dbReference>
<feature type="active site" description="Nucleophile" evidence="4">
    <location>
        <position position="413"/>
    </location>
</feature>
<dbReference type="Gene3D" id="2.80.10.50">
    <property type="match status" value="2"/>
</dbReference>
<dbReference type="InterPro" id="IPR000772">
    <property type="entry name" value="Ricin_B_lectin"/>
</dbReference>
<dbReference type="EMBL" id="JAFEUC010000005">
    <property type="protein sequence ID" value="MBM7077306.1"/>
    <property type="molecule type" value="Genomic_DNA"/>
</dbReference>
<dbReference type="Gene3D" id="3.20.20.80">
    <property type="entry name" value="Glycosidases"/>
    <property type="match status" value="1"/>
</dbReference>
<keyword evidence="8" id="KW-1185">Reference proteome</keyword>
<evidence type="ECO:0000256" key="2">
    <source>
        <dbReference type="ARBA" id="ARBA00022801"/>
    </source>
</evidence>
<dbReference type="CDD" id="cd23418">
    <property type="entry name" value="beta-trefoil_Ricin_XLN-like"/>
    <property type="match status" value="1"/>
</dbReference>
<keyword evidence="2 4" id="KW-0378">Hydrolase</keyword>
<feature type="active site" description="Proton donor" evidence="4">
    <location>
        <position position="321"/>
    </location>
</feature>
<organism evidence="7 8">
    <name type="scientific">Micromonospora humida</name>
    <dbReference type="NCBI Taxonomy" id="2809018"/>
    <lineage>
        <taxon>Bacteria</taxon>
        <taxon>Bacillati</taxon>
        <taxon>Actinomycetota</taxon>
        <taxon>Actinomycetes</taxon>
        <taxon>Micromonosporales</taxon>
        <taxon>Micromonosporaceae</taxon>
        <taxon>Micromonospora</taxon>
    </lineage>
</organism>
<dbReference type="NCBIfam" id="NF035930">
    <property type="entry name" value="lectin_2"/>
    <property type="match status" value="1"/>
</dbReference>
<comment type="similarity">
    <text evidence="1 4">Belongs to the glycosyl hydrolase 26 family.</text>
</comment>
<evidence type="ECO:0000313" key="7">
    <source>
        <dbReference type="EMBL" id="MBM7077306.1"/>
    </source>
</evidence>
<dbReference type="PROSITE" id="PS50231">
    <property type="entry name" value="RICIN_B_LECTIN"/>
    <property type="match status" value="1"/>
</dbReference>
<evidence type="ECO:0000259" key="6">
    <source>
        <dbReference type="PROSITE" id="PS51764"/>
    </source>
</evidence>
<dbReference type="SUPFAM" id="SSF50370">
    <property type="entry name" value="Ricin B-like lectins"/>
    <property type="match status" value="1"/>
</dbReference>
<keyword evidence="5" id="KW-0732">Signal</keyword>
<dbReference type="SMART" id="SM00458">
    <property type="entry name" value="RICIN"/>
    <property type="match status" value="1"/>
</dbReference>
<evidence type="ECO:0000256" key="5">
    <source>
        <dbReference type="SAM" id="SignalP"/>
    </source>
</evidence>
<evidence type="ECO:0000256" key="3">
    <source>
        <dbReference type="ARBA" id="ARBA00023295"/>
    </source>
</evidence>
<name>A0ABS2ITJ9_9ACTN</name>